<evidence type="ECO:0000313" key="10">
    <source>
        <dbReference type="Proteomes" id="UP001431572"/>
    </source>
</evidence>
<dbReference type="HAMAP" id="MF_01371_B">
    <property type="entry name" value="Ribosomal_uL30_B"/>
    <property type="match status" value="1"/>
</dbReference>
<dbReference type="AlphaFoldDB" id="A0A8T7M1X1"/>
<accession>A0A8T7M1X1</accession>
<dbReference type="Proteomes" id="UP001431572">
    <property type="component" value="Chromosome 1"/>
</dbReference>
<dbReference type="PANTHER" id="PTHR15892:SF2">
    <property type="entry name" value="LARGE RIBOSOMAL SUBUNIT PROTEIN UL30M"/>
    <property type="match status" value="1"/>
</dbReference>
<dbReference type="Proteomes" id="UP000521676">
    <property type="component" value="Unassembled WGS sequence"/>
</dbReference>
<comment type="subunit">
    <text evidence="2 5">Part of the 50S ribosomal subunit.</text>
</comment>
<evidence type="ECO:0000313" key="7">
    <source>
        <dbReference type="EMBL" id="NWJ46269.1"/>
    </source>
</evidence>
<evidence type="ECO:0000313" key="9">
    <source>
        <dbReference type="Proteomes" id="UP000521676"/>
    </source>
</evidence>
<evidence type="ECO:0000256" key="3">
    <source>
        <dbReference type="ARBA" id="ARBA00022980"/>
    </source>
</evidence>
<dbReference type="InterPro" id="IPR005996">
    <property type="entry name" value="Ribosomal_uL30_bac-type"/>
</dbReference>
<evidence type="ECO:0000259" key="6">
    <source>
        <dbReference type="Pfam" id="PF00327"/>
    </source>
</evidence>
<reference evidence="8" key="2">
    <citation type="journal article" date="2024" name="Nature">
        <title>Anoxygenic phototroph of the Chloroflexota uses a type I reaction centre.</title>
        <authorList>
            <person name="Tsuji J.M."/>
            <person name="Shaw N.A."/>
            <person name="Nagashima S."/>
            <person name="Venkiteswaran J.J."/>
            <person name="Schiff S.L."/>
            <person name="Watanabe T."/>
            <person name="Fukui M."/>
            <person name="Hanada S."/>
            <person name="Tank M."/>
            <person name="Neufeld J.D."/>
        </authorList>
    </citation>
    <scope>NUCLEOTIDE SEQUENCE</scope>
    <source>
        <strain evidence="8">L227-S17</strain>
    </source>
</reference>
<keyword evidence="10" id="KW-1185">Reference proteome</keyword>
<protein>
    <recommendedName>
        <fullName evidence="5">Large ribosomal subunit protein uL30</fullName>
    </recommendedName>
</protein>
<evidence type="ECO:0000256" key="5">
    <source>
        <dbReference type="HAMAP-Rule" id="MF_01371"/>
    </source>
</evidence>
<dbReference type="Gene3D" id="3.30.1390.20">
    <property type="entry name" value="Ribosomal protein L30, ferredoxin-like fold domain"/>
    <property type="match status" value="1"/>
</dbReference>
<gene>
    <name evidence="5 7" type="primary">rpmD</name>
    <name evidence="7" type="ORF">HXX08_10370</name>
    <name evidence="8" type="ORF">OZ401_001419</name>
</gene>
<organism evidence="7 9">
    <name type="scientific">Candidatus Chlorohelix allophototropha</name>
    <dbReference type="NCBI Taxonomy" id="3003348"/>
    <lineage>
        <taxon>Bacteria</taxon>
        <taxon>Bacillati</taxon>
        <taxon>Chloroflexota</taxon>
        <taxon>Chloroflexia</taxon>
        <taxon>Candidatus Chloroheliales</taxon>
        <taxon>Candidatus Chloroheliaceae</taxon>
        <taxon>Candidatus Chlorohelix</taxon>
    </lineage>
</organism>
<dbReference type="Pfam" id="PF00327">
    <property type="entry name" value="Ribosomal_L30"/>
    <property type="match status" value="1"/>
</dbReference>
<dbReference type="CDD" id="cd01658">
    <property type="entry name" value="Ribosomal_L30"/>
    <property type="match status" value="1"/>
</dbReference>
<proteinExistence type="inferred from homology"/>
<dbReference type="GO" id="GO:0022625">
    <property type="term" value="C:cytosolic large ribosomal subunit"/>
    <property type="evidence" value="ECO:0007669"/>
    <property type="project" value="TreeGrafter"/>
</dbReference>
<dbReference type="EMBL" id="CP128399">
    <property type="protein sequence ID" value="WJW65643.1"/>
    <property type="molecule type" value="Genomic_DNA"/>
</dbReference>
<dbReference type="GO" id="GO:0003735">
    <property type="term" value="F:structural constituent of ribosome"/>
    <property type="evidence" value="ECO:0007669"/>
    <property type="project" value="InterPro"/>
</dbReference>
<evidence type="ECO:0000256" key="4">
    <source>
        <dbReference type="ARBA" id="ARBA00023274"/>
    </source>
</evidence>
<dbReference type="PANTHER" id="PTHR15892">
    <property type="entry name" value="MITOCHONDRIAL RIBOSOMAL PROTEIN L30"/>
    <property type="match status" value="1"/>
</dbReference>
<evidence type="ECO:0000256" key="1">
    <source>
        <dbReference type="ARBA" id="ARBA00007594"/>
    </source>
</evidence>
<keyword evidence="4 5" id="KW-0687">Ribonucleoprotein</keyword>
<evidence type="ECO:0000313" key="8">
    <source>
        <dbReference type="EMBL" id="WJW65643.1"/>
    </source>
</evidence>
<sequence>MADNKVNNQAETTGKTVTFTLVRSTIRSRADHKQTIASLGLHHLRQSNTLPDNPAVRGMIKYVRHWVKVEE</sequence>
<comment type="similarity">
    <text evidence="1 5">Belongs to the universal ribosomal protein uL30 family.</text>
</comment>
<dbReference type="NCBIfam" id="TIGR01308">
    <property type="entry name" value="rpmD_bact"/>
    <property type="match status" value="1"/>
</dbReference>
<dbReference type="InterPro" id="IPR016082">
    <property type="entry name" value="Ribosomal_uL30_ferredoxin-like"/>
</dbReference>
<dbReference type="RefSeq" id="WP_341467529.1">
    <property type="nucleotide sequence ID" value="NZ_CP128399.1"/>
</dbReference>
<reference evidence="7 9" key="1">
    <citation type="submission" date="2020-06" db="EMBL/GenBank/DDBJ databases">
        <title>Anoxygenic phototrophic Chloroflexota member uses a Type I reaction center.</title>
        <authorList>
            <person name="Tsuji J.M."/>
            <person name="Shaw N.A."/>
            <person name="Nagashima S."/>
            <person name="Venkiteswaran J."/>
            <person name="Schiff S.L."/>
            <person name="Hanada S."/>
            <person name="Tank M."/>
            <person name="Neufeld J.D."/>
        </authorList>
    </citation>
    <scope>NUCLEOTIDE SEQUENCE [LARGE SCALE GENOMIC DNA]</scope>
    <source>
        <strain evidence="7">L227-S17</strain>
    </source>
</reference>
<feature type="domain" description="Large ribosomal subunit protein uL30-like ferredoxin-like fold" evidence="6">
    <location>
        <begin position="20"/>
        <end position="67"/>
    </location>
</feature>
<name>A0A8T7M1X1_9CHLR</name>
<keyword evidence="3 5" id="KW-0689">Ribosomal protein</keyword>
<dbReference type="GO" id="GO:0006412">
    <property type="term" value="P:translation"/>
    <property type="evidence" value="ECO:0007669"/>
    <property type="project" value="UniProtKB-UniRule"/>
</dbReference>
<dbReference type="EMBL" id="JACATZ010000001">
    <property type="protein sequence ID" value="NWJ46269.1"/>
    <property type="molecule type" value="Genomic_DNA"/>
</dbReference>
<evidence type="ECO:0000256" key="2">
    <source>
        <dbReference type="ARBA" id="ARBA00011838"/>
    </source>
</evidence>
<dbReference type="SUPFAM" id="SSF55129">
    <property type="entry name" value="Ribosomal protein L30p/L7e"/>
    <property type="match status" value="1"/>
</dbReference>
<dbReference type="InterPro" id="IPR036919">
    <property type="entry name" value="Ribo_uL30_ferredoxin-like_sf"/>
</dbReference>